<proteinExistence type="predicted"/>
<sequence>MTGFDTPGIALDTLREIAQALDDVLTAHPYLDLPEFAIAECGDAVTRLDWVRSSDEGENIPRVKRLILDVATAKNTDSLARKVSAETERGGISRGSAGRPLYSTVVRELGHALDVTGGLRAHSISQRTLISEYLSECGDSRFDTPLGVVVTDYRRWRGRLSGYGFPHGRFEPGRALADAFAEVQLDAGKAVAPARVLHRLLVTTAKRHSTKTFPPDQV</sequence>
<comment type="caution">
    <text evidence="1">The sequence shown here is derived from an EMBL/GenBank/DDBJ whole genome shotgun (WGS) entry which is preliminary data.</text>
</comment>
<reference evidence="1 2" key="1">
    <citation type="submission" date="2024-10" db="EMBL/GenBank/DDBJ databases">
        <title>The Natural Products Discovery Center: Release of the First 8490 Sequenced Strains for Exploring Actinobacteria Biosynthetic Diversity.</title>
        <authorList>
            <person name="Kalkreuter E."/>
            <person name="Kautsar S.A."/>
            <person name="Yang D."/>
            <person name="Bader C.D."/>
            <person name="Teijaro C.N."/>
            <person name="Fluegel L."/>
            <person name="Davis C.M."/>
            <person name="Simpson J.R."/>
            <person name="Lauterbach L."/>
            <person name="Steele A.D."/>
            <person name="Gui C."/>
            <person name="Meng S."/>
            <person name="Li G."/>
            <person name="Viehrig K."/>
            <person name="Ye F."/>
            <person name="Su P."/>
            <person name="Kiefer A.F."/>
            <person name="Nichols A."/>
            <person name="Cepeda A.J."/>
            <person name="Yan W."/>
            <person name="Fan B."/>
            <person name="Jiang Y."/>
            <person name="Adhikari A."/>
            <person name="Zheng C.-J."/>
            <person name="Schuster L."/>
            <person name="Cowan T.M."/>
            <person name="Smanski M.J."/>
            <person name="Chevrette M.G."/>
            <person name="De Carvalho L.P.S."/>
            <person name="Shen B."/>
        </authorList>
    </citation>
    <scope>NUCLEOTIDE SEQUENCE [LARGE SCALE GENOMIC DNA]</scope>
    <source>
        <strain evidence="1 2">NPDC004119</strain>
    </source>
</reference>
<name>A0ABW6P6P2_9NOCA</name>
<evidence type="ECO:0000313" key="1">
    <source>
        <dbReference type="EMBL" id="MFF0498805.1"/>
    </source>
</evidence>
<dbReference type="RefSeq" id="WP_387396551.1">
    <property type="nucleotide sequence ID" value="NZ_JBIAMT010000003.1"/>
</dbReference>
<gene>
    <name evidence="1" type="ORF">ACFYU5_20535</name>
</gene>
<keyword evidence="2" id="KW-1185">Reference proteome</keyword>
<dbReference type="EMBL" id="JBIAMT010000003">
    <property type="protein sequence ID" value="MFF0498805.1"/>
    <property type="molecule type" value="Genomic_DNA"/>
</dbReference>
<dbReference type="Proteomes" id="UP001601442">
    <property type="component" value="Unassembled WGS sequence"/>
</dbReference>
<organism evidence="1 2">
    <name type="scientific">Nocardia aobensis</name>
    <dbReference type="NCBI Taxonomy" id="257277"/>
    <lineage>
        <taxon>Bacteria</taxon>
        <taxon>Bacillati</taxon>
        <taxon>Actinomycetota</taxon>
        <taxon>Actinomycetes</taxon>
        <taxon>Mycobacteriales</taxon>
        <taxon>Nocardiaceae</taxon>
        <taxon>Nocardia</taxon>
    </lineage>
</organism>
<protein>
    <submittedName>
        <fullName evidence="1">Uncharacterized protein</fullName>
    </submittedName>
</protein>
<accession>A0ABW6P6P2</accession>
<evidence type="ECO:0000313" key="2">
    <source>
        <dbReference type="Proteomes" id="UP001601442"/>
    </source>
</evidence>